<feature type="domain" description="BBS2 C-terminal helix bundle" evidence="13">
    <location>
        <begin position="687"/>
        <end position="713"/>
    </location>
</feature>
<dbReference type="Pfam" id="PF23353">
    <property type="entry name" value="BBS2_hp"/>
    <property type="match status" value="1"/>
</dbReference>
<keyword evidence="6 7" id="KW-0966">Cell projection</keyword>
<evidence type="ECO:0000256" key="4">
    <source>
        <dbReference type="ARBA" id="ARBA00023069"/>
    </source>
</evidence>
<dbReference type="AlphaFoldDB" id="A0A6A4XBB4"/>
<protein>
    <recommendedName>
        <fullName evidence="7">Bardet-Biedl syndrome 2 protein homolog</fullName>
    </recommendedName>
</protein>
<dbReference type="GO" id="GO:0034464">
    <property type="term" value="C:BBSome"/>
    <property type="evidence" value="ECO:0007669"/>
    <property type="project" value="UniProtKB-UniRule"/>
</dbReference>
<evidence type="ECO:0000256" key="5">
    <source>
        <dbReference type="ARBA" id="ARBA00023212"/>
    </source>
</evidence>
<dbReference type="Gene3D" id="2.130.10.10">
    <property type="entry name" value="YVTN repeat-like/Quinoprotein amine dehydrogenase"/>
    <property type="match status" value="1"/>
</dbReference>
<evidence type="ECO:0000259" key="12">
    <source>
        <dbReference type="Pfam" id="PF23350"/>
    </source>
</evidence>
<dbReference type="InterPro" id="IPR011047">
    <property type="entry name" value="Quinoprotein_ADH-like_sf"/>
</dbReference>
<dbReference type="Pfam" id="PF23350">
    <property type="entry name" value="BBS2_pf"/>
    <property type="match status" value="1"/>
</dbReference>
<feature type="compositionally biased region" description="Polar residues" evidence="8">
    <location>
        <begin position="312"/>
        <end position="332"/>
    </location>
</feature>
<dbReference type="InterPro" id="IPR015943">
    <property type="entry name" value="WD40/YVTN_repeat-like_dom_sf"/>
</dbReference>
<dbReference type="GO" id="GO:1905515">
    <property type="term" value="P:non-motile cilium assembly"/>
    <property type="evidence" value="ECO:0007669"/>
    <property type="project" value="InterPro"/>
</dbReference>
<evidence type="ECO:0000259" key="13">
    <source>
        <dbReference type="Pfam" id="PF23351"/>
    </source>
</evidence>
<dbReference type="InterPro" id="IPR055381">
    <property type="entry name" value="BBS2_CtH_dom"/>
</dbReference>
<dbReference type="EMBL" id="VIIS01000103">
    <property type="protein sequence ID" value="KAF0313264.1"/>
    <property type="molecule type" value="Genomic_DNA"/>
</dbReference>
<evidence type="ECO:0000313" key="16">
    <source>
        <dbReference type="Proteomes" id="UP000440578"/>
    </source>
</evidence>
<organism evidence="15 16">
    <name type="scientific">Amphibalanus amphitrite</name>
    <name type="common">Striped barnacle</name>
    <name type="synonym">Balanus amphitrite</name>
    <dbReference type="NCBI Taxonomy" id="1232801"/>
    <lineage>
        <taxon>Eukaryota</taxon>
        <taxon>Metazoa</taxon>
        <taxon>Ecdysozoa</taxon>
        <taxon>Arthropoda</taxon>
        <taxon>Crustacea</taxon>
        <taxon>Multicrustacea</taxon>
        <taxon>Cirripedia</taxon>
        <taxon>Thoracica</taxon>
        <taxon>Thoracicalcarea</taxon>
        <taxon>Balanomorpha</taxon>
        <taxon>Balanoidea</taxon>
        <taxon>Balanidae</taxon>
        <taxon>Amphibalaninae</taxon>
        <taxon>Amphibalanus</taxon>
    </lineage>
</organism>
<evidence type="ECO:0000259" key="9">
    <source>
        <dbReference type="Pfam" id="PF14781"/>
    </source>
</evidence>
<dbReference type="GO" id="GO:0043005">
    <property type="term" value="C:neuron projection"/>
    <property type="evidence" value="ECO:0007669"/>
    <property type="project" value="TreeGrafter"/>
</dbReference>
<dbReference type="PANTHER" id="PTHR32465:SF0">
    <property type="entry name" value="BARDET-BIEDL SYNDROME 2 PROTEIN"/>
    <property type="match status" value="1"/>
</dbReference>
<proteinExistence type="predicted"/>
<gene>
    <name evidence="15" type="primary">Bbs2</name>
    <name evidence="15" type="ORF">FJT64_001649</name>
</gene>
<keyword evidence="3 7" id="KW-0963">Cytoplasm</keyword>
<evidence type="ECO:0000256" key="3">
    <source>
        <dbReference type="ARBA" id="ARBA00022490"/>
    </source>
</evidence>
<reference evidence="15 16" key="1">
    <citation type="submission" date="2019-07" db="EMBL/GenBank/DDBJ databases">
        <title>Draft genome assembly of a fouling barnacle, Amphibalanus amphitrite (Darwin, 1854): The first reference genome for Thecostraca.</title>
        <authorList>
            <person name="Kim W."/>
        </authorList>
    </citation>
    <scope>NUCLEOTIDE SEQUENCE [LARGE SCALE GENOMIC DNA]</scope>
    <source>
        <strain evidence="15">SNU_AA5</strain>
        <tissue evidence="15">Soma without cirri and trophi</tissue>
    </source>
</reference>
<dbReference type="Proteomes" id="UP000440578">
    <property type="component" value="Unassembled WGS sequence"/>
</dbReference>
<evidence type="ECO:0000256" key="7">
    <source>
        <dbReference type="PIRNR" id="PIRNR013684"/>
    </source>
</evidence>
<keyword evidence="4 7" id="KW-0969">Cilium</keyword>
<dbReference type="GO" id="GO:0031514">
    <property type="term" value="C:motile cilium"/>
    <property type="evidence" value="ECO:0007669"/>
    <property type="project" value="TreeGrafter"/>
</dbReference>
<feature type="domain" description="Ciliary BBSome complex subunit 2 middle region" evidence="11">
    <location>
        <begin position="168"/>
        <end position="266"/>
    </location>
</feature>
<feature type="domain" description="BBS2 platform" evidence="12">
    <location>
        <begin position="488"/>
        <end position="573"/>
    </location>
</feature>
<evidence type="ECO:0000259" key="14">
    <source>
        <dbReference type="Pfam" id="PF23353"/>
    </source>
</evidence>
<sequence>MLPLFTLKLNHKLVPGLVTLGVFDGTYPCLTAATSGDKLLVHNPHERSGELGGRLQGSKVASDVSILNINQQVTSLCCGRLKKATADAGPMGDVLCVGTPSSLQVYDVANNADLFYKELPDGANSLVVGKLGDRPDPLVLVGGNCALQGFDADGSDPYWNVTGDNIRSMALIDLNQNGQNQLLVGSDDFDIRIFNDDDISAEVTETEAVTALQPLAGTRFGYALANGTVGVYDRTSRWWRIKSFDIDNDGVPELVTAWSNGKVDARSDRTGEVVFKDNFNVSVAGLTVGDYRLDGKDSLICCSVDGEVRGFSPSSGSQRAASQATDGSTIEQQTIHELSQRRQTLLLELRNYEENSRVDEAIRSSGSRQTVENVGIIPANTQLQTGLSVNMGSSTVPPHVEITLATSNDTIMRAALIFAEGIFQGESHVVHPPSAMCSNAIRVPLFPPKDVTYDLHIKALVGYVNSEHYHVFELTRQLPRFAMYALSTEQVQPPEGFVTFKLNERVQRMVMWLNQSFLLLEELAVPGDLDITMTSLRTCRPLQLQMKQSGQVTIRVDDMELAGDIIQTLTSFLKVEDLQCEADFPAELEQLEKTLSRVLEYQSVRERLTAEMADYSGIIRSLVVRAEDARLLADMKSMKRWYMELFDVNRDLISDYKIRCNNHEELMACLKQVNQTIQKAGKLRVGKPKAAVIAGCRAAFKNSNIPSLLKTIRSGEP</sequence>
<dbReference type="OrthoDB" id="2120021at2759"/>
<dbReference type="SUPFAM" id="SSF50998">
    <property type="entry name" value="Quinoprotein alcohol dehydrogenase-like"/>
    <property type="match status" value="1"/>
</dbReference>
<dbReference type="Pfam" id="PF23351">
    <property type="entry name" value="BBS2_CtH"/>
    <property type="match status" value="1"/>
</dbReference>
<dbReference type="PANTHER" id="PTHR32465">
    <property type="entry name" value="BARDET-BIEDL SYNDROME 2 PROTEIN"/>
    <property type="match status" value="1"/>
</dbReference>
<dbReference type="InterPro" id="IPR029333">
    <property type="entry name" value="BBS2_GAE_dom"/>
</dbReference>
<dbReference type="InterPro" id="IPR055380">
    <property type="entry name" value="BBS2_hp_dom"/>
</dbReference>
<dbReference type="InterPro" id="IPR016616">
    <property type="entry name" value="Bardet-Biedl_syndrome_2_prot"/>
</dbReference>
<accession>A0A6A4XBB4</accession>
<feature type="region of interest" description="Disordered" evidence="8">
    <location>
        <begin position="310"/>
        <end position="332"/>
    </location>
</feature>
<comment type="caution">
    <text evidence="15">The sequence shown here is derived from an EMBL/GenBank/DDBJ whole genome shotgun (WGS) entry which is preliminary data.</text>
</comment>
<feature type="domain" description="Ciliary BBSome complex subunit 2 N-terminal" evidence="9">
    <location>
        <begin position="19"/>
        <end position="129"/>
    </location>
</feature>
<dbReference type="Pfam" id="PF14782">
    <property type="entry name" value="BBS2_GAE"/>
    <property type="match status" value="1"/>
</dbReference>
<evidence type="ECO:0000313" key="15">
    <source>
        <dbReference type="EMBL" id="KAF0313264.1"/>
    </source>
</evidence>
<dbReference type="GO" id="GO:0016020">
    <property type="term" value="C:membrane"/>
    <property type="evidence" value="ECO:0007669"/>
    <property type="project" value="TreeGrafter"/>
</dbReference>
<keyword evidence="5 7" id="KW-0206">Cytoskeleton</keyword>
<keyword evidence="16" id="KW-1185">Reference proteome</keyword>
<feature type="domain" description="BBS2 hairpin" evidence="14">
    <location>
        <begin position="585"/>
        <end position="682"/>
    </location>
</feature>
<evidence type="ECO:0000259" key="10">
    <source>
        <dbReference type="Pfam" id="PF14782"/>
    </source>
</evidence>
<evidence type="ECO:0000256" key="6">
    <source>
        <dbReference type="ARBA" id="ARBA00023273"/>
    </source>
</evidence>
<feature type="domain" description="BBS2 GAE" evidence="10">
    <location>
        <begin position="398"/>
        <end position="481"/>
    </location>
</feature>
<evidence type="ECO:0000256" key="8">
    <source>
        <dbReference type="SAM" id="MobiDB-lite"/>
    </source>
</evidence>
<dbReference type="InterPro" id="IPR029430">
    <property type="entry name" value="BBS2_N"/>
</dbReference>
<name>A0A6A4XBB4_AMPAM</name>
<evidence type="ECO:0000259" key="11">
    <source>
        <dbReference type="Pfam" id="PF14783"/>
    </source>
</evidence>
<dbReference type="InterPro" id="IPR055379">
    <property type="entry name" value="BBS2_pf_dom"/>
</dbReference>
<comment type="subcellular location">
    <subcellularLocation>
        <location evidence="1">Cell projection</location>
        <location evidence="1">Cilium</location>
    </subcellularLocation>
    <subcellularLocation>
        <location evidence="2">Cytoplasm</location>
        <location evidence="2">Cytoskeleton</location>
    </subcellularLocation>
</comment>
<dbReference type="GO" id="GO:0036064">
    <property type="term" value="C:ciliary basal body"/>
    <property type="evidence" value="ECO:0007669"/>
    <property type="project" value="TreeGrafter"/>
</dbReference>
<evidence type="ECO:0000256" key="1">
    <source>
        <dbReference type="ARBA" id="ARBA00004138"/>
    </source>
</evidence>
<dbReference type="Pfam" id="PF14783">
    <property type="entry name" value="BBS2_Mid"/>
    <property type="match status" value="1"/>
</dbReference>
<dbReference type="Pfam" id="PF14781">
    <property type="entry name" value="BBS2_N"/>
    <property type="match status" value="1"/>
</dbReference>
<dbReference type="InterPro" id="IPR029429">
    <property type="entry name" value="BBS2_Mid"/>
</dbReference>
<evidence type="ECO:0000256" key="2">
    <source>
        <dbReference type="ARBA" id="ARBA00004245"/>
    </source>
</evidence>
<dbReference type="PIRSF" id="PIRSF013684">
    <property type="entry name" value="BBS2"/>
    <property type="match status" value="1"/>
</dbReference>